<evidence type="ECO:0000313" key="2">
    <source>
        <dbReference type="EMBL" id="MFC3761090.1"/>
    </source>
</evidence>
<name>A0ABV7Y764_9ACTN</name>
<evidence type="ECO:0000256" key="1">
    <source>
        <dbReference type="SAM" id="MobiDB-lite"/>
    </source>
</evidence>
<reference evidence="3" key="1">
    <citation type="journal article" date="2019" name="Int. J. Syst. Evol. Microbiol.">
        <title>The Global Catalogue of Microorganisms (GCM) 10K type strain sequencing project: providing services to taxonomists for standard genome sequencing and annotation.</title>
        <authorList>
            <consortium name="The Broad Institute Genomics Platform"/>
            <consortium name="The Broad Institute Genome Sequencing Center for Infectious Disease"/>
            <person name="Wu L."/>
            <person name="Ma J."/>
        </authorList>
    </citation>
    <scope>NUCLEOTIDE SEQUENCE [LARGE SCALE GENOMIC DNA]</scope>
    <source>
        <strain evidence="3">CGMCC 4.7241</strain>
    </source>
</reference>
<accession>A0ABV7Y764</accession>
<dbReference type="EMBL" id="JBHRZH010000006">
    <property type="protein sequence ID" value="MFC3761090.1"/>
    <property type="molecule type" value="Genomic_DNA"/>
</dbReference>
<dbReference type="Proteomes" id="UP001595699">
    <property type="component" value="Unassembled WGS sequence"/>
</dbReference>
<gene>
    <name evidence="2" type="ORF">ACFOUW_09580</name>
</gene>
<organism evidence="2 3">
    <name type="scientific">Tenggerimyces flavus</name>
    <dbReference type="NCBI Taxonomy" id="1708749"/>
    <lineage>
        <taxon>Bacteria</taxon>
        <taxon>Bacillati</taxon>
        <taxon>Actinomycetota</taxon>
        <taxon>Actinomycetes</taxon>
        <taxon>Propionibacteriales</taxon>
        <taxon>Nocardioidaceae</taxon>
        <taxon>Tenggerimyces</taxon>
    </lineage>
</organism>
<evidence type="ECO:0000313" key="3">
    <source>
        <dbReference type="Proteomes" id="UP001595699"/>
    </source>
</evidence>
<feature type="region of interest" description="Disordered" evidence="1">
    <location>
        <begin position="58"/>
        <end position="78"/>
    </location>
</feature>
<dbReference type="RefSeq" id="WP_205117307.1">
    <property type="nucleotide sequence ID" value="NZ_JAFBCM010000001.1"/>
</dbReference>
<protein>
    <submittedName>
        <fullName evidence="2">Uncharacterized protein</fullName>
    </submittedName>
</protein>
<sequence length="78" mass="8361">MEKGNAVDAVPVQAIESVGDRVTTFATSAVVDVTTDTAESLRSKLVDKVADAAIDEARERLDRQAGKDEFGPRRPDSD</sequence>
<proteinExistence type="predicted"/>
<keyword evidence="3" id="KW-1185">Reference proteome</keyword>
<comment type="caution">
    <text evidence="2">The sequence shown here is derived from an EMBL/GenBank/DDBJ whole genome shotgun (WGS) entry which is preliminary data.</text>
</comment>